<sequence length="896" mass="100853">MISCCRIVLFCSKNVKYALAVILWMFCSMAFAQKLSYSFKKKTLSEVLEKVGADNHVKIAFDAQLADNQLVSGYFKGISVDELIHAILSTGRFEMERIGPVCVVKPRKADDAAVASTLLTVKPTVELPRYKIWGTIVDQETGEKLPYAYIYTQDKKYSVTANAEGYFNLILPTAKPVTLCISYLGFEKKCVEVFPEIRSGMLSINLDRSNTVLNSVVVTQRQNYLVQIPSVAGKSTLNPRAASDVPSLNQLDFTSSLQMLPGIDATAESASNLSIRKSPASQTQILFDGFTLYHINHFLGQLSAFNTKAIKDIQIFKGGFDARYGGAASSIIEITGKSGNRYRSNFSIGADFLSADAFADIPIGKKFGLVIAARRSYTDVCQTSLYKDLFNKLREDIAETSTVDISSYNEKYTPEYYFYDLHSKLTYTPDSTQNLSLSVYGGKDNMDLLSRSKFLYLSEKSDINNYGIGFKWSKQVRDRYFFRASFGYSSYLLNFTHLNISRNVNLVEVARRYSALHNPLKDATAKVEYEYRFLPSAGIIAGTVLSNQTSTYSFKSYRSNQDNVLADVAKRVGSDGTSAAGYILLNTGKGWLKNFTPGLRLTYFSPTQKIYLEPRVQASVEVFKKLTLKAAGGRYLQFINSIPVPFIGDYASYWSVVNGDSLPVVKSNHFIAGFTYDATSRLQFDVETYLKKAQGLVSQKMVPVVRNGKYRLRQVTFYSSNDIIGVDLLAKYLYPKGQVALAYSLSKSTIFSKDLKSDNEYPADDDQRHEFKAFISNKLWRFNFSAAWIFGSGKPWDEIVLYSNLKPKLDYQRNERRINVYHRLDFSTSYEQKIGSTLLSVTASIFNLYDRDNETMRSYSFSSSALKDVSNGKSPLIYNDILGFRFTPSLYLNLTF</sequence>
<proteinExistence type="predicted"/>
<dbReference type="Proteomes" id="UP000294830">
    <property type="component" value="Unassembled WGS sequence"/>
</dbReference>
<evidence type="ECO:0000313" key="3">
    <source>
        <dbReference type="EMBL" id="TCN72917.1"/>
    </source>
</evidence>
<dbReference type="InterPro" id="IPR012910">
    <property type="entry name" value="Plug_dom"/>
</dbReference>
<comment type="caution">
    <text evidence="3">The sequence shown here is derived from an EMBL/GenBank/DDBJ whole genome shotgun (WGS) entry which is preliminary data.</text>
</comment>
<dbReference type="OrthoDB" id="9803050at2"/>
<dbReference type="GO" id="GO:0009279">
    <property type="term" value="C:cell outer membrane"/>
    <property type="evidence" value="ECO:0007669"/>
    <property type="project" value="TreeGrafter"/>
</dbReference>
<keyword evidence="1" id="KW-0732">Signal</keyword>
<organism evidence="3 4">
    <name type="scientific">Acetobacteroides hydrogenigenes</name>
    <dbReference type="NCBI Taxonomy" id="979970"/>
    <lineage>
        <taxon>Bacteria</taxon>
        <taxon>Pseudomonadati</taxon>
        <taxon>Bacteroidota</taxon>
        <taxon>Bacteroidia</taxon>
        <taxon>Bacteroidales</taxon>
        <taxon>Rikenellaceae</taxon>
        <taxon>Acetobacteroides</taxon>
    </lineage>
</organism>
<reference evidence="3 4" key="1">
    <citation type="submission" date="2019-03" db="EMBL/GenBank/DDBJ databases">
        <title>Genomic Encyclopedia of Archaeal and Bacterial Type Strains, Phase II (KMG-II): from individual species to whole genera.</title>
        <authorList>
            <person name="Goeker M."/>
        </authorList>
    </citation>
    <scope>NUCLEOTIDE SEQUENCE [LARGE SCALE GENOMIC DNA]</scope>
    <source>
        <strain evidence="3 4">RL-C</strain>
    </source>
</reference>
<dbReference type="SUPFAM" id="SSF49464">
    <property type="entry name" value="Carboxypeptidase regulatory domain-like"/>
    <property type="match status" value="1"/>
</dbReference>
<dbReference type="Gene3D" id="2.60.40.1120">
    <property type="entry name" value="Carboxypeptidase-like, regulatory domain"/>
    <property type="match status" value="1"/>
</dbReference>
<dbReference type="SUPFAM" id="SSF56935">
    <property type="entry name" value="Porins"/>
    <property type="match status" value="1"/>
</dbReference>
<dbReference type="AlphaFoldDB" id="A0A4R2EYB6"/>
<evidence type="ECO:0000313" key="4">
    <source>
        <dbReference type="Proteomes" id="UP000294830"/>
    </source>
</evidence>
<dbReference type="EMBL" id="SLWB01000001">
    <property type="protein sequence ID" value="TCN72917.1"/>
    <property type="molecule type" value="Genomic_DNA"/>
</dbReference>
<feature type="domain" description="TonB-dependent receptor plug" evidence="2">
    <location>
        <begin position="248"/>
        <end position="328"/>
    </location>
</feature>
<accession>A0A4R2EYB6</accession>
<gene>
    <name evidence="3" type="ORF">CLV25_101135</name>
</gene>
<keyword evidence="4" id="KW-1185">Reference proteome</keyword>
<evidence type="ECO:0000259" key="2">
    <source>
        <dbReference type="Pfam" id="PF07715"/>
    </source>
</evidence>
<dbReference type="Pfam" id="PF07715">
    <property type="entry name" value="Plug"/>
    <property type="match status" value="1"/>
</dbReference>
<evidence type="ECO:0000256" key="1">
    <source>
        <dbReference type="ARBA" id="ARBA00022729"/>
    </source>
</evidence>
<dbReference type="Pfam" id="PF13715">
    <property type="entry name" value="CarbopepD_reg_2"/>
    <property type="match status" value="1"/>
</dbReference>
<dbReference type="InterPro" id="IPR039426">
    <property type="entry name" value="TonB-dep_rcpt-like"/>
</dbReference>
<protein>
    <submittedName>
        <fullName evidence="3">TonB-dependent receptor-like protein</fullName>
    </submittedName>
</protein>
<name>A0A4R2EYB6_9BACT</name>
<dbReference type="InterPro" id="IPR037066">
    <property type="entry name" value="Plug_dom_sf"/>
</dbReference>
<dbReference type="GO" id="GO:0015344">
    <property type="term" value="F:siderophore uptake transmembrane transporter activity"/>
    <property type="evidence" value="ECO:0007669"/>
    <property type="project" value="TreeGrafter"/>
</dbReference>
<keyword evidence="3" id="KW-0675">Receptor</keyword>
<dbReference type="PANTHER" id="PTHR30069">
    <property type="entry name" value="TONB-DEPENDENT OUTER MEMBRANE RECEPTOR"/>
    <property type="match status" value="1"/>
</dbReference>
<dbReference type="PANTHER" id="PTHR30069:SF29">
    <property type="entry name" value="HEMOGLOBIN AND HEMOGLOBIN-HAPTOGLOBIN-BINDING PROTEIN 1-RELATED"/>
    <property type="match status" value="1"/>
</dbReference>
<dbReference type="GO" id="GO:0044718">
    <property type="term" value="P:siderophore transmembrane transport"/>
    <property type="evidence" value="ECO:0007669"/>
    <property type="project" value="TreeGrafter"/>
</dbReference>
<dbReference type="InterPro" id="IPR008969">
    <property type="entry name" value="CarboxyPept-like_regulatory"/>
</dbReference>
<dbReference type="Gene3D" id="2.170.130.10">
    <property type="entry name" value="TonB-dependent receptor, plug domain"/>
    <property type="match status" value="1"/>
</dbReference>